<dbReference type="SUPFAM" id="SSF74853">
    <property type="entry name" value="Lamin A/C globular tail domain"/>
    <property type="match status" value="1"/>
</dbReference>
<feature type="domain" description="LTD" evidence="2">
    <location>
        <begin position="32"/>
        <end position="149"/>
    </location>
</feature>
<evidence type="ECO:0000313" key="4">
    <source>
        <dbReference type="Proteomes" id="UP001597058"/>
    </source>
</evidence>
<reference evidence="4" key="1">
    <citation type="journal article" date="2019" name="Int. J. Syst. Evol. Microbiol.">
        <title>The Global Catalogue of Microorganisms (GCM) 10K type strain sequencing project: providing services to taxonomists for standard genome sequencing and annotation.</title>
        <authorList>
            <consortium name="The Broad Institute Genomics Platform"/>
            <consortium name="The Broad Institute Genome Sequencing Center for Infectious Disease"/>
            <person name="Wu L."/>
            <person name="Ma J."/>
        </authorList>
    </citation>
    <scope>NUCLEOTIDE SEQUENCE [LARGE SCALE GENOMIC DNA]</scope>
    <source>
        <strain evidence="4">CGMCC 4.7020</strain>
    </source>
</reference>
<name>A0ABW3X7G1_9ACTN</name>
<evidence type="ECO:0000259" key="2">
    <source>
        <dbReference type="PROSITE" id="PS51841"/>
    </source>
</evidence>
<evidence type="ECO:0000256" key="1">
    <source>
        <dbReference type="SAM" id="SignalP"/>
    </source>
</evidence>
<accession>A0ABW3X7G1</accession>
<dbReference type="InterPro" id="IPR001322">
    <property type="entry name" value="Lamin_tail_dom"/>
</dbReference>
<feature type="chain" id="PRO_5047502031" evidence="1">
    <location>
        <begin position="31"/>
        <end position="160"/>
    </location>
</feature>
<protein>
    <submittedName>
        <fullName evidence="3">Lamin tail domain-containing protein</fullName>
    </submittedName>
</protein>
<comment type="caution">
    <text evidence="3">The sequence shown here is derived from an EMBL/GenBank/DDBJ whole genome shotgun (WGS) entry which is preliminary data.</text>
</comment>
<dbReference type="PROSITE" id="PS51841">
    <property type="entry name" value="LTD"/>
    <property type="match status" value="1"/>
</dbReference>
<dbReference type="Gene3D" id="2.60.40.1260">
    <property type="entry name" value="Lamin Tail domain"/>
    <property type="match status" value="1"/>
</dbReference>
<organism evidence="3 4">
    <name type="scientific">Streptomyces kaempferi</name>
    <dbReference type="NCBI Taxonomy" id="333725"/>
    <lineage>
        <taxon>Bacteria</taxon>
        <taxon>Bacillati</taxon>
        <taxon>Actinomycetota</taxon>
        <taxon>Actinomycetes</taxon>
        <taxon>Kitasatosporales</taxon>
        <taxon>Streptomycetaceae</taxon>
        <taxon>Streptomyces</taxon>
    </lineage>
</organism>
<dbReference type="EMBL" id="JBHTMM010000002">
    <property type="protein sequence ID" value="MFD1304690.1"/>
    <property type="molecule type" value="Genomic_DNA"/>
</dbReference>
<dbReference type="InterPro" id="IPR036415">
    <property type="entry name" value="Lamin_tail_dom_sf"/>
</dbReference>
<keyword evidence="1" id="KW-0732">Signal</keyword>
<dbReference type="RefSeq" id="WP_381239321.1">
    <property type="nucleotide sequence ID" value="NZ_JBHSKH010000072.1"/>
</dbReference>
<gene>
    <name evidence="3" type="ORF">ACFQ5X_02390</name>
</gene>
<proteinExistence type="predicted"/>
<evidence type="ECO:0000313" key="3">
    <source>
        <dbReference type="EMBL" id="MFD1304690.1"/>
    </source>
</evidence>
<dbReference type="Proteomes" id="UP001597058">
    <property type="component" value="Unassembled WGS sequence"/>
</dbReference>
<dbReference type="Pfam" id="PF00932">
    <property type="entry name" value="LTD"/>
    <property type="match status" value="1"/>
</dbReference>
<keyword evidence="4" id="KW-1185">Reference proteome</keyword>
<feature type="signal peptide" evidence="1">
    <location>
        <begin position="1"/>
        <end position="30"/>
    </location>
</feature>
<sequence length="160" mass="17785">MSASVTVRRLAAAAVTVAAVAGASALPASAADHAPRHRAAVQISNVHYDSPDRHHRSNLNDEWVAITNTTRQTVNLDRWTLSDRDGRTYTFHHYRLGGRATVRVHTGIGRDTFRDLYQDRRNSVWDRRADSATLRNDHRRLVDTVTWGGHRGGGHGGGHH</sequence>